<dbReference type="OrthoDB" id="1688044at2759"/>
<dbReference type="GO" id="GO:1902653">
    <property type="term" value="P:secondary alcohol biosynthetic process"/>
    <property type="evidence" value="ECO:0007669"/>
    <property type="project" value="UniProtKB-ARBA"/>
</dbReference>
<evidence type="ECO:0000256" key="17">
    <source>
        <dbReference type="ARBA" id="ARBA00023098"/>
    </source>
</evidence>
<dbReference type="SUPFAM" id="SSF52922">
    <property type="entry name" value="TK C-terminal domain-like"/>
    <property type="match status" value="1"/>
</dbReference>
<dbReference type="InterPro" id="IPR006067">
    <property type="entry name" value="NO2/SO3_Rdtase_4Fe4S_dom"/>
</dbReference>
<evidence type="ECO:0000256" key="16">
    <source>
        <dbReference type="ARBA" id="ARBA00023014"/>
    </source>
</evidence>
<evidence type="ECO:0000256" key="6">
    <source>
        <dbReference type="ARBA" id="ARBA00012604"/>
    </source>
</evidence>
<evidence type="ECO:0000256" key="8">
    <source>
        <dbReference type="ARBA" id="ARBA00022516"/>
    </source>
</evidence>
<evidence type="ECO:0000256" key="7">
    <source>
        <dbReference type="ARBA" id="ARBA00022485"/>
    </source>
</evidence>
<dbReference type="InterPro" id="IPR045169">
    <property type="entry name" value="NO2/SO3_Rdtase_4Fe4S_prot"/>
</dbReference>
<dbReference type="Proteomes" id="UP000183567">
    <property type="component" value="Unassembled WGS sequence"/>
</dbReference>
<dbReference type="Gene3D" id="3.40.50.920">
    <property type="match status" value="1"/>
</dbReference>
<comment type="similarity">
    <text evidence="5">Belongs to the nitrite and sulfite reductase 4Fe-4S domain family.</text>
</comment>
<dbReference type="GO" id="GO:0000250">
    <property type="term" value="F:lanosterol synthase activity"/>
    <property type="evidence" value="ECO:0007669"/>
    <property type="project" value="UniProtKB-ARBA"/>
</dbReference>
<dbReference type="InterPro" id="IPR005117">
    <property type="entry name" value="NiRdtase/SiRdtase_haem-b_fer"/>
</dbReference>
<dbReference type="NCBIfam" id="NF010029">
    <property type="entry name" value="PRK13504.1"/>
    <property type="match status" value="1"/>
</dbReference>
<dbReference type="NCBIfam" id="TIGR02041">
    <property type="entry name" value="CysI"/>
    <property type="match status" value="1"/>
</dbReference>
<dbReference type="SUPFAM" id="SSF52218">
    <property type="entry name" value="Flavoproteins"/>
    <property type="match status" value="1"/>
</dbReference>
<dbReference type="EMBL" id="LVVM01000890">
    <property type="protein sequence ID" value="OJA19783.1"/>
    <property type="molecule type" value="Genomic_DNA"/>
</dbReference>
<dbReference type="Gene3D" id="6.20.120.20">
    <property type="match status" value="1"/>
</dbReference>
<dbReference type="SFLD" id="SFLDG01016">
    <property type="entry name" value="Prenyltransferase_Like_2"/>
    <property type="match status" value="1"/>
</dbReference>
<evidence type="ECO:0000256" key="5">
    <source>
        <dbReference type="ARBA" id="ARBA00010429"/>
    </source>
</evidence>
<feature type="domain" description="Flavodoxin-like" evidence="20">
    <location>
        <begin position="1353"/>
        <end position="1505"/>
    </location>
</feature>
<evidence type="ECO:0000256" key="11">
    <source>
        <dbReference type="ARBA" id="ARBA00022737"/>
    </source>
</evidence>
<dbReference type="FunFam" id="1.50.10.20:FF:000003">
    <property type="entry name" value="Terpene cyclase/mutase family member"/>
    <property type="match status" value="1"/>
</dbReference>
<dbReference type="PANTHER" id="PTHR11493:SF47">
    <property type="entry name" value="SULFITE REDUCTASE [NADPH] SUBUNIT BETA"/>
    <property type="match status" value="1"/>
</dbReference>
<evidence type="ECO:0000256" key="1">
    <source>
        <dbReference type="ARBA" id="ARBA00001929"/>
    </source>
</evidence>
<dbReference type="InterPro" id="IPR018333">
    <property type="entry name" value="Squalene_cyclase"/>
</dbReference>
<dbReference type="GO" id="GO:0050311">
    <property type="term" value="F:sulfite reductase (ferredoxin) activity"/>
    <property type="evidence" value="ECO:0007669"/>
    <property type="project" value="TreeGrafter"/>
</dbReference>
<keyword evidence="14" id="KW-0560">Oxidoreductase</keyword>
<dbReference type="InterPro" id="IPR011786">
    <property type="entry name" value="CysI"/>
</dbReference>
<dbReference type="GO" id="GO:0009337">
    <property type="term" value="C:sulfite reductase complex (NADPH)"/>
    <property type="evidence" value="ECO:0007669"/>
    <property type="project" value="InterPro"/>
</dbReference>
<dbReference type="FunFam" id="3.40.50.360:FF:000016">
    <property type="entry name" value="Sulfite reductase subunit beta"/>
    <property type="match status" value="1"/>
</dbReference>
<dbReference type="PRINTS" id="PR00369">
    <property type="entry name" value="FLAVODOXIN"/>
</dbReference>
<evidence type="ECO:0000256" key="14">
    <source>
        <dbReference type="ARBA" id="ARBA00023002"/>
    </source>
</evidence>
<dbReference type="InterPro" id="IPR045854">
    <property type="entry name" value="NO2/SO3_Rdtase_4Fe4S_sf"/>
</dbReference>
<reference evidence="21 22" key="1">
    <citation type="submission" date="2016-03" db="EMBL/GenBank/DDBJ databases">
        <title>Comparative genomics of the ectomycorrhizal sister species Rhizopogon vinicolor and Rhizopogon vesiculosus (Basidiomycota: Boletales) reveals a divergence of the mating type B locus.</title>
        <authorList>
            <person name="Mujic A.B."/>
            <person name="Kuo A."/>
            <person name="Tritt A."/>
            <person name="Lipzen A."/>
            <person name="Chen C."/>
            <person name="Johnson J."/>
            <person name="Sharma A."/>
            <person name="Barry K."/>
            <person name="Grigoriev I.V."/>
            <person name="Spatafora J.W."/>
        </authorList>
    </citation>
    <scope>NUCLEOTIDE SEQUENCE [LARGE SCALE GENOMIC DNA]</scope>
    <source>
        <strain evidence="21 22">AM-OR11-056</strain>
    </source>
</reference>
<keyword evidence="17" id="KW-0443">Lipid metabolism</keyword>
<evidence type="ECO:0000256" key="2">
    <source>
        <dbReference type="ARBA" id="ARBA00001966"/>
    </source>
</evidence>
<evidence type="ECO:0000256" key="12">
    <source>
        <dbReference type="ARBA" id="ARBA00022857"/>
    </source>
</evidence>
<comment type="cofactor">
    <cofactor evidence="1">
        <name>siroheme</name>
        <dbReference type="ChEBI" id="CHEBI:60052"/>
    </cofactor>
</comment>
<dbReference type="Gene3D" id="3.40.50.970">
    <property type="match status" value="2"/>
</dbReference>
<gene>
    <name evidence="21" type="ORF">AZE42_03996</name>
</gene>
<proteinExistence type="inferred from homology"/>
<keyword evidence="10" id="KW-0479">Metal-binding</keyword>
<dbReference type="Gene3D" id="1.50.10.20">
    <property type="match status" value="3"/>
</dbReference>
<dbReference type="InterPro" id="IPR001094">
    <property type="entry name" value="Flavdoxin-like"/>
</dbReference>
<dbReference type="InterPro" id="IPR008930">
    <property type="entry name" value="Terpenoid_cyclase/PrenylTrfase"/>
</dbReference>
<keyword evidence="9" id="KW-0349">Heme</keyword>
<evidence type="ECO:0000259" key="20">
    <source>
        <dbReference type="PROSITE" id="PS50902"/>
    </source>
</evidence>
<accession>A0A1J8QGJ4</accession>
<dbReference type="GO" id="GO:0004783">
    <property type="term" value="F:sulfite reductase (NADPH) activity"/>
    <property type="evidence" value="ECO:0007669"/>
    <property type="project" value="UniProtKB-EC"/>
</dbReference>
<dbReference type="HAMAP" id="MF_01540">
    <property type="entry name" value="CysI"/>
    <property type="match status" value="1"/>
</dbReference>
<evidence type="ECO:0000256" key="13">
    <source>
        <dbReference type="ARBA" id="ARBA00022955"/>
    </source>
</evidence>
<comment type="pathway">
    <text evidence="3">Sulfur metabolism; hydrogen sulfide biosynthesis; hydrogen sulfide from sulfite (NADPH route): step 1/1.</text>
</comment>
<dbReference type="SUPFAM" id="SSF48239">
    <property type="entry name" value="Terpenoid cyclases/Protein prenyltransferases"/>
    <property type="match status" value="2"/>
</dbReference>
<dbReference type="GO" id="GO:0006694">
    <property type="term" value="P:steroid biosynthetic process"/>
    <property type="evidence" value="ECO:0007669"/>
    <property type="project" value="UniProtKB-KW"/>
</dbReference>
<organism evidence="21 22">
    <name type="scientific">Rhizopogon vesiculosus</name>
    <dbReference type="NCBI Taxonomy" id="180088"/>
    <lineage>
        <taxon>Eukaryota</taxon>
        <taxon>Fungi</taxon>
        <taxon>Dikarya</taxon>
        <taxon>Basidiomycota</taxon>
        <taxon>Agaricomycotina</taxon>
        <taxon>Agaricomycetes</taxon>
        <taxon>Agaricomycetidae</taxon>
        <taxon>Boletales</taxon>
        <taxon>Suillineae</taxon>
        <taxon>Rhizopogonaceae</taxon>
        <taxon>Rhizopogon</taxon>
    </lineage>
</organism>
<keyword evidence="13" id="KW-0752">Steroid biosynthesis</keyword>
<keyword evidence="12" id="KW-0521">NADP</keyword>
<comment type="cofactor">
    <cofactor evidence="2">
        <name>[4Fe-4S] cluster</name>
        <dbReference type="ChEBI" id="CHEBI:49883"/>
    </cofactor>
</comment>
<evidence type="ECO:0000256" key="10">
    <source>
        <dbReference type="ARBA" id="ARBA00022723"/>
    </source>
</evidence>
<dbReference type="Gene3D" id="3.30.413.10">
    <property type="entry name" value="Sulfite Reductase Hemoprotein, domain 1"/>
    <property type="match status" value="2"/>
</dbReference>
<dbReference type="InterPro" id="IPR036136">
    <property type="entry name" value="Nit/Sulf_reduc_fer-like_dom_sf"/>
</dbReference>
<dbReference type="Pfam" id="PF00258">
    <property type="entry name" value="Flavodoxin_1"/>
    <property type="match status" value="1"/>
</dbReference>
<dbReference type="GO" id="GO:0000103">
    <property type="term" value="P:sulfate assimilation"/>
    <property type="evidence" value="ECO:0007669"/>
    <property type="project" value="TreeGrafter"/>
</dbReference>
<evidence type="ECO:0000256" key="9">
    <source>
        <dbReference type="ARBA" id="ARBA00022617"/>
    </source>
</evidence>
<dbReference type="InterPro" id="IPR029039">
    <property type="entry name" value="Flavoprotein-like_sf"/>
</dbReference>
<dbReference type="CDD" id="cd02892">
    <property type="entry name" value="SQCY_1"/>
    <property type="match status" value="1"/>
</dbReference>
<dbReference type="InterPro" id="IPR008254">
    <property type="entry name" value="Flavodoxin/NO_synth"/>
</dbReference>
<keyword evidence="8" id="KW-0444">Lipid biosynthesis</keyword>
<evidence type="ECO:0000256" key="15">
    <source>
        <dbReference type="ARBA" id="ARBA00023004"/>
    </source>
</evidence>
<keyword evidence="22" id="KW-1185">Reference proteome</keyword>
<evidence type="ECO:0000256" key="18">
    <source>
        <dbReference type="ARBA" id="ARBA00023235"/>
    </source>
</evidence>
<dbReference type="GO" id="GO:0008652">
    <property type="term" value="P:amino acid biosynthetic process"/>
    <property type="evidence" value="ECO:0007669"/>
    <property type="project" value="InterPro"/>
</dbReference>
<dbReference type="NCBIfam" id="TIGR01787">
    <property type="entry name" value="squalene_cyclas"/>
    <property type="match status" value="1"/>
</dbReference>
<name>A0A1J8QGJ4_9AGAM</name>
<evidence type="ECO:0000256" key="3">
    <source>
        <dbReference type="ARBA" id="ARBA00004774"/>
    </source>
</evidence>
<keyword evidence="15" id="KW-0408">Iron</keyword>
<evidence type="ECO:0000313" key="21">
    <source>
        <dbReference type="EMBL" id="OJA19783.1"/>
    </source>
</evidence>
<dbReference type="PROSITE" id="PS50902">
    <property type="entry name" value="FLAVODOXIN_LIKE"/>
    <property type="match status" value="1"/>
</dbReference>
<dbReference type="Pfam" id="PF13249">
    <property type="entry name" value="SQHop_cyclase_N"/>
    <property type="match status" value="1"/>
</dbReference>
<evidence type="ECO:0000256" key="19">
    <source>
        <dbReference type="ARBA" id="ARBA00052219"/>
    </source>
</evidence>
<dbReference type="PANTHER" id="PTHR11493">
    <property type="entry name" value="SULFITE REDUCTASE [NADPH] SUBUNIT BETA-RELATED"/>
    <property type="match status" value="1"/>
</dbReference>
<dbReference type="GO" id="GO:0051539">
    <property type="term" value="F:4 iron, 4 sulfur cluster binding"/>
    <property type="evidence" value="ECO:0007669"/>
    <property type="project" value="UniProtKB-KW"/>
</dbReference>
<dbReference type="SUPFAM" id="SSF52518">
    <property type="entry name" value="Thiamin diphosphate-binding fold (THDP-binding)"/>
    <property type="match status" value="1"/>
</dbReference>
<dbReference type="Pfam" id="PF03460">
    <property type="entry name" value="NIR_SIR_ferr"/>
    <property type="match status" value="2"/>
</dbReference>
<keyword evidence="7" id="KW-0004">4Fe-4S</keyword>
<dbReference type="Pfam" id="PF13243">
    <property type="entry name" value="SQHop_cyclase_C"/>
    <property type="match status" value="1"/>
</dbReference>
<dbReference type="GO" id="GO:0046872">
    <property type="term" value="F:metal ion binding"/>
    <property type="evidence" value="ECO:0007669"/>
    <property type="project" value="UniProtKB-KW"/>
</dbReference>
<dbReference type="GO" id="GO:0010181">
    <property type="term" value="F:FMN binding"/>
    <property type="evidence" value="ECO:0007669"/>
    <property type="project" value="InterPro"/>
</dbReference>
<keyword evidence="16" id="KW-0411">Iron-sulfur</keyword>
<dbReference type="STRING" id="180088.A0A1J8QGJ4"/>
<dbReference type="Gene3D" id="3.40.50.360">
    <property type="match status" value="1"/>
</dbReference>
<comment type="similarity">
    <text evidence="4">Belongs to the terpene cyclase/mutase family.</text>
</comment>
<dbReference type="GO" id="GO:0016104">
    <property type="term" value="P:triterpenoid biosynthetic process"/>
    <property type="evidence" value="ECO:0007669"/>
    <property type="project" value="InterPro"/>
</dbReference>
<dbReference type="EC" id="1.8.1.2" evidence="6"/>
<dbReference type="FunFam" id="3.30.413.10:FF:000003">
    <property type="entry name" value="Sulfite reductase [NADPH] hemoprotein beta-component"/>
    <property type="match status" value="1"/>
</dbReference>
<dbReference type="SUPFAM" id="SSF56014">
    <property type="entry name" value="Nitrite and sulphite reductase 4Fe-4S domain-like"/>
    <property type="match status" value="2"/>
</dbReference>
<dbReference type="GO" id="GO:0020037">
    <property type="term" value="F:heme binding"/>
    <property type="evidence" value="ECO:0007669"/>
    <property type="project" value="InterPro"/>
</dbReference>
<keyword evidence="11" id="KW-0677">Repeat</keyword>
<dbReference type="InterPro" id="IPR032696">
    <property type="entry name" value="SQ_cyclase_C"/>
</dbReference>
<dbReference type="FunFam" id="3.30.413.10:FF:000004">
    <property type="entry name" value="Sulfite reductase [NADPH] hemoprotein beta-component"/>
    <property type="match status" value="1"/>
</dbReference>
<dbReference type="InterPro" id="IPR032697">
    <property type="entry name" value="SQ_cyclase_N"/>
</dbReference>
<dbReference type="Pfam" id="PF01077">
    <property type="entry name" value="NIR_SIR"/>
    <property type="match status" value="1"/>
</dbReference>
<comment type="caution">
    <text evidence="21">The sequence shown here is derived from an EMBL/GenBank/DDBJ whole genome shotgun (WGS) entry which is preliminary data.</text>
</comment>
<dbReference type="InterPro" id="IPR029061">
    <property type="entry name" value="THDP-binding"/>
</dbReference>
<sequence length="2097" mass="232639">MYMPTEAQVSTLWPQCDLPESGKLPFTDYSRWRLLVNDGGRHTWHYLRTDEECKEWPQNDVDKYWIGIPLNLPDLPKPKDALDAARNGYTFYKHLQSHDGHWPGEYGGPMFLLPGLVIGSYVTGMSFTEVERLEMIRYLFNRANPEDGGWGIHIEGHSTVFGTALNYAALRILGVKADHPVAVKARSTLHKLGGATGAPAWGKFWLAILNVYDWAGLNPVPVELWLLPEWLPIHPHRWWIHTRTVYVPMSYLYADLYSPHTTILDVMNSILSIYEGCSIPPLRRAALKRAYHLIVMEDENTEYQTLGPVSKMMNLICRAHLEGPDSEAYKQHAIKRADFMWLGQEGMMMCGTNGSQLWDIGFITQALVETDLAKEEPNKESLSRALGWLDICQIRENPKHYETSYRHTTKGAWPFSTKEQGYTVSDCTGEGLKAVLYLQNQVEGTEKIISDERLFDAVDVMLTMQNPNGGFASYELVRGPKWLEWLNPAEVFGDIMIEFCYPECTTSVITSLSIFRKHYPDYRPADINKTIKGAIQFLHKAQKPEGGWVGSWGICFTYATQFALESLSLVGETYLNSSHARRACEFILSWQKEDGGWGESYKSCEKGAWVQHENSQVVQTCWATMALMYAKYPDPEPIRKAVKLVMNRQLPPTFDDMSNATSIVARIAYLASDVIVDSQPTLPSTSQFAKKYDSLSATSVRRPTVLSVPLGGDPGSTLLRNGPGAALISFTSSATAQTAIRLVLCASELSSLPLVLHLAVKDDLSDVSLLRSAVPFFLVSTTAQKAHDNSLLASRLARTEKKAVVHVFYDGKSDSVEEIVEGDVQPFLLSEKLMSTNGVNGHNGHVNGVNGVNGHSVTAESPVSKLFKLYKVAALSTVARTRRACPSLSVQAANEPHTVIFTLGDIPSLDIDGVSVVSVSLLTPLPPSCILDAIPPSASRVIVLEQVHRWNMKWTPLYLELVNAIQQQVGEQRLHIQSVYFSEPAQVTPVAIVKLFQAAPSSTPLQLAGVSGSSSPSPEVPHIPKHESSYTKILSHVFGERLEVSNSPALVPKQGAIATSPEFALGRVRGQLDLRNELARSVQQLMEVSEVSPELHKLLSQWTLVKDDATKSRSVGKELITELESSKLSSLLVDRILSLRTHFPSRSRWIIGSDAWSYDLGASGLHHAIASGLDINILIIDTLPYTSRNSADPHRRKQDAGLYAMNHGDVYVASVAVYSSYAQVLQSIMEADRHKGPSVVLAYLPYQNEDAPALEVLKETKLAVDAGYWPLYRWDPVKEVQGKEPFTLDSDAVKNDLQQFLDRQNHLSQLVRSKPELAQELVSSLGENVKEARRRKALQAYDDLVVSLDAPPLMVLYASDGGTAEKFAKRLANRGKARGLSTSLATIDSVSTESLAQEEHVAFVTSVAGQGEPPQNGRTLFKALNAAALRGEKPFSKLRYSVFGLGDSHYWPRPEDAHYYNKPGKDLDARLEQLGGERFAVVGLGDDQDADGPETGYKVWEPLVWKTFGVDSIEVKEAEPDPITNEHIKAASGYLRGTIAEGLQDTSTGALDPSDTQLTKFHGIYQQDDRDIRDERQAQGVEPAYSFMIRVRMPGGVCTPQQWLQMDQIADEHGNGTFKITTRATFQFHGVIKRHLKPSIQEINKALLDTLAACGDVNRNVICSAIPTLSRLHAQVYDFSKLVSAHLLPRTTAYHEIWLDKKMVAGEAVKDFEPLYGEFYLPRKFKIAVAVPPTNDVDIYANDLGFIAIVDERGELAGFNVSVGGGMGVTHGNKKTYPRLADVMGFCTVEQGPIVAEKVMLTQRDNGNRADRKNARLKYTIDRMGLDAFKAEVESRLGYSLAPARPFTFDRNVDDFGWSTGEDNKHHVMLFIENGRIQDEPGRDFKTGLREIAQMHKGTFRLTANQHLMISEIATEDVSAIKAILAKYKLDNLDYTGLRLSSSACVSFPTCGLAMAESERYLPVLIDKVEKICEENGLRNDSIVMRMTGCPNGCARPYVAVAEVAFVGKAPGSYAMLLGGGYYGQRLNKIYREAVSEREILAILTPMIKRYALERLEGEHFGDFVIRAGYISPTTSGKEWYDGMGGEGQYREAAVAA</sequence>
<dbReference type="GO" id="GO:0005811">
    <property type="term" value="C:lipid droplet"/>
    <property type="evidence" value="ECO:0007669"/>
    <property type="project" value="InterPro"/>
</dbReference>
<evidence type="ECO:0000256" key="4">
    <source>
        <dbReference type="ARBA" id="ARBA00009755"/>
    </source>
</evidence>
<protein>
    <recommendedName>
        <fullName evidence="6">assimilatory sulfite reductase (NADPH)</fullName>
        <ecNumber evidence="6">1.8.1.2</ecNumber>
    </recommendedName>
</protein>
<evidence type="ECO:0000313" key="22">
    <source>
        <dbReference type="Proteomes" id="UP000183567"/>
    </source>
</evidence>
<dbReference type="InterPro" id="IPR009014">
    <property type="entry name" value="Transketo_C/PFOR_II"/>
</dbReference>
<dbReference type="SUPFAM" id="SSF55124">
    <property type="entry name" value="Nitrite/Sulfite reductase N-terminal domain-like"/>
    <property type="match status" value="2"/>
</dbReference>
<keyword evidence="18" id="KW-0413">Isomerase</keyword>
<comment type="catalytic activity">
    <reaction evidence="19">
        <text>hydrogen sulfide + 3 NADP(+) + 3 H2O = sulfite + 3 NADPH + 4 H(+)</text>
        <dbReference type="Rhea" id="RHEA:13801"/>
        <dbReference type="ChEBI" id="CHEBI:15377"/>
        <dbReference type="ChEBI" id="CHEBI:15378"/>
        <dbReference type="ChEBI" id="CHEBI:17359"/>
        <dbReference type="ChEBI" id="CHEBI:29919"/>
        <dbReference type="ChEBI" id="CHEBI:57783"/>
        <dbReference type="ChEBI" id="CHEBI:58349"/>
        <dbReference type="EC" id="1.8.1.2"/>
    </reaction>
</comment>
<dbReference type="GO" id="GO:0050661">
    <property type="term" value="F:NADP binding"/>
    <property type="evidence" value="ECO:0007669"/>
    <property type="project" value="InterPro"/>
</dbReference>